<feature type="compositionally biased region" description="Polar residues" evidence="6">
    <location>
        <begin position="469"/>
        <end position="478"/>
    </location>
</feature>
<comment type="similarity">
    <text evidence="2">Belongs to the TAF4 family.</text>
</comment>
<feature type="region of interest" description="Disordered" evidence="6">
    <location>
        <begin position="248"/>
        <end position="268"/>
    </location>
</feature>
<reference evidence="8 9" key="1">
    <citation type="submission" date="2015-03" db="EMBL/GenBank/DDBJ databases">
        <title>Draft genome of the nematode, Opisthorchis viverrini.</title>
        <authorList>
            <person name="Mitreva M."/>
        </authorList>
    </citation>
    <scope>NUCLEOTIDE SEQUENCE [LARGE SCALE GENOMIC DNA]</scope>
    <source>
        <strain evidence="8">Khon Kaen</strain>
    </source>
</reference>
<keyword evidence="3" id="KW-0805">Transcription regulation</keyword>
<feature type="region of interest" description="Disordered" evidence="6">
    <location>
        <begin position="414"/>
        <end position="435"/>
    </location>
</feature>
<dbReference type="EMBL" id="KV906593">
    <property type="protein sequence ID" value="OON14513.1"/>
    <property type="molecule type" value="Genomic_DNA"/>
</dbReference>
<evidence type="ECO:0000256" key="5">
    <source>
        <dbReference type="ARBA" id="ARBA00023242"/>
    </source>
</evidence>
<feature type="compositionally biased region" description="Low complexity" evidence="6">
    <location>
        <begin position="248"/>
        <end position="260"/>
    </location>
</feature>
<dbReference type="PANTHER" id="PTHR15138">
    <property type="entry name" value="TRANSCRIPTION INITIATION FACTOR TFIID SUBUNIT 4"/>
    <property type="match status" value="1"/>
</dbReference>
<dbReference type="InterPro" id="IPR045144">
    <property type="entry name" value="TAF4"/>
</dbReference>
<dbReference type="InterPro" id="IPR007900">
    <property type="entry name" value="TAF4_C"/>
</dbReference>
<dbReference type="InterPro" id="IPR037249">
    <property type="entry name" value="TAFH/NHR1_dom_sf"/>
</dbReference>
<feature type="compositionally biased region" description="Polar residues" evidence="6">
    <location>
        <begin position="424"/>
        <end position="435"/>
    </location>
</feature>
<evidence type="ECO:0000256" key="4">
    <source>
        <dbReference type="ARBA" id="ARBA00023163"/>
    </source>
</evidence>
<comment type="subcellular location">
    <subcellularLocation>
        <location evidence="1">Nucleus</location>
    </subcellularLocation>
</comment>
<dbReference type="PROSITE" id="PS51119">
    <property type="entry name" value="TAFH"/>
    <property type="match status" value="1"/>
</dbReference>
<dbReference type="Proteomes" id="UP000243686">
    <property type="component" value="Unassembled WGS sequence"/>
</dbReference>
<sequence length="749" mass="79930">MSWVFHCYPVRKASSTLYLASSGSSCCLGSRNQVPVSAVRIPVSSIRPAPRSIGGSPNVNFTRSPMVNPVYLVPRSGLTNSPNVMHVRSAGSGQTVSPANGILTNTPILPRVASTQSLASGAGKLVGFLNQLLELSKTVAADTHSAVLRLIQALVNAELDATSFCTQLRVNLKSANTSTDIGPFIKDNIDALRRDLANGVCRLPNIIPPSAPLSKDTCGSSAPPMTTGGLSTPNPGTVTVQVRPNASVSVPGGSVSQPAVTRLSTPSGTQPRIVGTLLSSVPTPVTYAGTVPSTIQSARAPHTQPPLLAPAPPRSSFSPLALSTTQLSTTSIGPLPKYRLTQPLSTVVSSSTSNTVTPNSSLPTVATTRLTAAATSIRTSYPTLRPVLAPSPSISSSTTVNLTPLKTASSVPSMVRPKLGIPSGPTSMNSNALSVSRTTSQLSGLSSSLFDRTSSLERKQDLNGDEVRTSTSLLSPSKDQPFFPPHQIRTVLGNHDPSLSLTEDAVVCLSHGLQALARSLLTRLSAVVSHRLERLPDDPRLVQSDCTREQLRFLQKLDEHDRMRQSELEKDFILKAAKSRSRNEDPDQIRMREMARRIATEDYEREKQHQANLTALHAIGPQRKRRFDVMDDVSGSAITDPSTGQDNVSTSSSQTRLSLLSANRLGVINPTSGIYVAQASSEVPQPNVFPATSLSNLSYALSSEPPSGGYSLAQSSRIHRATIKDIQLVLSRTPKLRRSLTYYRTHWHS</sequence>
<keyword evidence="5" id="KW-0539">Nucleus</keyword>
<dbReference type="Gene3D" id="1.20.120.1110">
    <property type="entry name" value="TAFH/NHR1 domain"/>
    <property type="match status" value="1"/>
</dbReference>
<evidence type="ECO:0000256" key="1">
    <source>
        <dbReference type="ARBA" id="ARBA00004123"/>
    </source>
</evidence>
<dbReference type="PANTHER" id="PTHR15138:SF14">
    <property type="entry name" value="TRANSCRIPTION INITIATION FACTOR TFIID SUBUNIT 4"/>
    <property type="match status" value="1"/>
</dbReference>
<accession>A0A1S8WJS4</accession>
<dbReference type="GO" id="GO:0006367">
    <property type="term" value="P:transcription initiation at RNA polymerase II promoter"/>
    <property type="evidence" value="ECO:0007669"/>
    <property type="project" value="TreeGrafter"/>
</dbReference>
<dbReference type="AlphaFoldDB" id="A0A1S8WJS4"/>
<feature type="region of interest" description="Disordered" evidence="6">
    <location>
        <begin position="212"/>
        <end position="235"/>
    </location>
</feature>
<dbReference type="GO" id="GO:0003677">
    <property type="term" value="F:DNA binding"/>
    <property type="evidence" value="ECO:0007669"/>
    <property type="project" value="TreeGrafter"/>
</dbReference>
<feature type="compositionally biased region" description="Polar residues" evidence="6">
    <location>
        <begin position="217"/>
        <end position="235"/>
    </location>
</feature>
<dbReference type="InterPro" id="IPR003894">
    <property type="entry name" value="TAFH_NHR1"/>
</dbReference>
<dbReference type="CDD" id="cd08045">
    <property type="entry name" value="HFD_TAF4"/>
    <property type="match status" value="1"/>
</dbReference>
<evidence type="ECO:0000256" key="6">
    <source>
        <dbReference type="SAM" id="MobiDB-lite"/>
    </source>
</evidence>
<gene>
    <name evidence="8" type="ORF">X801_09695</name>
</gene>
<evidence type="ECO:0000313" key="9">
    <source>
        <dbReference type="Proteomes" id="UP000243686"/>
    </source>
</evidence>
<dbReference type="Pfam" id="PF05236">
    <property type="entry name" value="TAF4"/>
    <property type="match status" value="1"/>
</dbReference>
<name>A0A1S8WJS4_OPIVI</name>
<dbReference type="GO" id="GO:0016251">
    <property type="term" value="F:RNA polymerase II general transcription initiation factor activity"/>
    <property type="evidence" value="ECO:0007669"/>
    <property type="project" value="TreeGrafter"/>
</dbReference>
<dbReference type="SUPFAM" id="SSF158553">
    <property type="entry name" value="TAFH domain-like"/>
    <property type="match status" value="1"/>
</dbReference>
<dbReference type="GO" id="GO:0005669">
    <property type="term" value="C:transcription factor TFIID complex"/>
    <property type="evidence" value="ECO:0007669"/>
    <property type="project" value="InterPro"/>
</dbReference>
<evidence type="ECO:0000259" key="7">
    <source>
        <dbReference type="PROSITE" id="PS51119"/>
    </source>
</evidence>
<organism evidence="8 9">
    <name type="scientific">Opisthorchis viverrini</name>
    <name type="common">Southeast Asian liver fluke</name>
    <dbReference type="NCBI Taxonomy" id="6198"/>
    <lineage>
        <taxon>Eukaryota</taxon>
        <taxon>Metazoa</taxon>
        <taxon>Spiralia</taxon>
        <taxon>Lophotrochozoa</taxon>
        <taxon>Platyhelminthes</taxon>
        <taxon>Trematoda</taxon>
        <taxon>Digenea</taxon>
        <taxon>Opisthorchiida</taxon>
        <taxon>Opisthorchiata</taxon>
        <taxon>Opisthorchiidae</taxon>
        <taxon>Opisthorchis</taxon>
    </lineage>
</organism>
<evidence type="ECO:0000256" key="2">
    <source>
        <dbReference type="ARBA" id="ARBA00006178"/>
    </source>
</evidence>
<feature type="region of interest" description="Disordered" evidence="6">
    <location>
        <begin position="456"/>
        <end position="480"/>
    </location>
</feature>
<evidence type="ECO:0000313" key="8">
    <source>
        <dbReference type="EMBL" id="OON14513.1"/>
    </source>
</evidence>
<keyword evidence="9" id="KW-1185">Reference proteome</keyword>
<keyword evidence="4" id="KW-0804">Transcription</keyword>
<proteinExistence type="inferred from homology"/>
<dbReference type="Pfam" id="PF07531">
    <property type="entry name" value="TAFH"/>
    <property type="match status" value="1"/>
</dbReference>
<evidence type="ECO:0000256" key="3">
    <source>
        <dbReference type="ARBA" id="ARBA00023015"/>
    </source>
</evidence>
<feature type="domain" description="TAFH" evidence="7">
    <location>
        <begin position="115"/>
        <end position="215"/>
    </location>
</feature>
<protein>
    <recommendedName>
        <fullName evidence="7">TAFH domain-containing protein</fullName>
    </recommendedName>
</protein>
<feature type="compositionally biased region" description="Basic and acidic residues" evidence="6">
    <location>
        <begin position="456"/>
        <end position="468"/>
    </location>
</feature>